<comment type="caution">
    <text evidence="2">The sequence shown here is derived from an EMBL/GenBank/DDBJ whole genome shotgun (WGS) entry which is preliminary data.</text>
</comment>
<organism evidence="2 3">
    <name type="scientific">Trifolium medium</name>
    <dbReference type="NCBI Taxonomy" id="97028"/>
    <lineage>
        <taxon>Eukaryota</taxon>
        <taxon>Viridiplantae</taxon>
        <taxon>Streptophyta</taxon>
        <taxon>Embryophyta</taxon>
        <taxon>Tracheophyta</taxon>
        <taxon>Spermatophyta</taxon>
        <taxon>Magnoliopsida</taxon>
        <taxon>eudicotyledons</taxon>
        <taxon>Gunneridae</taxon>
        <taxon>Pentapetalae</taxon>
        <taxon>rosids</taxon>
        <taxon>fabids</taxon>
        <taxon>Fabales</taxon>
        <taxon>Fabaceae</taxon>
        <taxon>Papilionoideae</taxon>
        <taxon>50 kb inversion clade</taxon>
        <taxon>NPAAA clade</taxon>
        <taxon>Hologalegina</taxon>
        <taxon>IRL clade</taxon>
        <taxon>Trifolieae</taxon>
        <taxon>Trifolium</taxon>
    </lineage>
</organism>
<reference evidence="2 3" key="1">
    <citation type="journal article" date="2018" name="Front. Plant Sci.">
        <title>Red Clover (Trifolium pratense) and Zigzag Clover (T. medium) - A Picture of Genomic Similarities and Differences.</title>
        <authorList>
            <person name="Dluhosova J."/>
            <person name="Istvanek J."/>
            <person name="Nedelnik J."/>
            <person name="Repkova J."/>
        </authorList>
    </citation>
    <scope>NUCLEOTIDE SEQUENCE [LARGE SCALE GENOMIC DNA]</scope>
    <source>
        <strain evidence="3">cv. 10/8</strain>
        <tissue evidence="2">Leaf</tissue>
    </source>
</reference>
<accession>A0A392QS24</accession>
<feature type="region of interest" description="Disordered" evidence="1">
    <location>
        <begin position="38"/>
        <end position="77"/>
    </location>
</feature>
<protein>
    <submittedName>
        <fullName evidence="2">Uncharacterized protein</fullName>
    </submittedName>
</protein>
<name>A0A392QS24_9FABA</name>
<evidence type="ECO:0000313" key="2">
    <source>
        <dbReference type="EMBL" id="MCI26779.1"/>
    </source>
</evidence>
<keyword evidence="3" id="KW-1185">Reference proteome</keyword>
<feature type="compositionally biased region" description="Basic residues" evidence="1">
    <location>
        <begin position="63"/>
        <end position="77"/>
    </location>
</feature>
<evidence type="ECO:0000256" key="1">
    <source>
        <dbReference type="SAM" id="MobiDB-lite"/>
    </source>
</evidence>
<sequence length="77" mass="8591">MTIMAELIEVGGTNPTQGLHIIVGSWLRRIDQRSPISFGSTYSRTGDIKSPSALSTKKGSVMRTKRPRQHHRFRAAL</sequence>
<dbReference type="EMBL" id="LXQA010155246">
    <property type="protein sequence ID" value="MCI26779.1"/>
    <property type="molecule type" value="Genomic_DNA"/>
</dbReference>
<proteinExistence type="predicted"/>
<evidence type="ECO:0000313" key="3">
    <source>
        <dbReference type="Proteomes" id="UP000265520"/>
    </source>
</evidence>
<dbReference type="AlphaFoldDB" id="A0A392QS24"/>
<dbReference type="Proteomes" id="UP000265520">
    <property type="component" value="Unassembled WGS sequence"/>
</dbReference>